<evidence type="ECO:0000313" key="3">
    <source>
        <dbReference type="Proteomes" id="UP001147760"/>
    </source>
</evidence>
<evidence type="ECO:0000313" key="2">
    <source>
        <dbReference type="EMBL" id="KAJ5471611.1"/>
    </source>
</evidence>
<sequence>MQITNLKLVLLASLFGQSDALFFKWTRIDPTHCAMLPFTFGFPDPGCPGGAALPAPAPAAPDPKVVAQAYCTSLASGAIALFRADGSHYGCFNDPCQQTAPGSNVMNGICR</sequence>
<feature type="chain" id="PRO_5040909262" description="SSCRP protein" evidence="1">
    <location>
        <begin position="21"/>
        <end position="111"/>
    </location>
</feature>
<gene>
    <name evidence="2" type="ORF">N7530_008968</name>
</gene>
<dbReference type="OrthoDB" id="4361922at2759"/>
<dbReference type="Proteomes" id="UP001147760">
    <property type="component" value="Unassembled WGS sequence"/>
</dbReference>
<accession>A0A9W9WQE4</accession>
<keyword evidence="1" id="KW-0732">Signal</keyword>
<proteinExistence type="predicted"/>
<comment type="caution">
    <text evidence="2">The sequence shown here is derived from an EMBL/GenBank/DDBJ whole genome shotgun (WGS) entry which is preliminary data.</text>
</comment>
<name>A0A9W9WQE4_9EURO</name>
<dbReference type="AlphaFoldDB" id="A0A9W9WQE4"/>
<keyword evidence="3" id="KW-1185">Reference proteome</keyword>
<evidence type="ECO:0000256" key="1">
    <source>
        <dbReference type="SAM" id="SignalP"/>
    </source>
</evidence>
<reference evidence="2" key="1">
    <citation type="submission" date="2022-12" db="EMBL/GenBank/DDBJ databases">
        <authorList>
            <person name="Petersen C."/>
        </authorList>
    </citation>
    <scope>NUCLEOTIDE SEQUENCE</scope>
    <source>
        <strain evidence="2">IBT 17660</strain>
    </source>
</reference>
<feature type="signal peptide" evidence="1">
    <location>
        <begin position="1"/>
        <end position="20"/>
    </location>
</feature>
<evidence type="ECO:0008006" key="4">
    <source>
        <dbReference type="Google" id="ProtNLM"/>
    </source>
</evidence>
<dbReference type="EMBL" id="JAPWDO010000005">
    <property type="protein sequence ID" value="KAJ5471611.1"/>
    <property type="molecule type" value="Genomic_DNA"/>
</dbReference>
<protein>
    <recommendedName>
        <fullName evidence="4">SSCRP protein</fullName>
    </recommendedName>
</protein>
<reference evidence="2" key="2">
    <citation type="journal article" date="2023" name="IMA Fungus">
        <title>Comparative genomic study of the Penicillium genus elucidates a diverse pangenome and 15 lateral gene transfer events.</title>
        <authorList>
            <person name="Petersen C."/>
            <person name="Sorensen T."/>
            <person name="Nielsen M.R."/>
            <person name="Sondergaard T.E."/>
            <person name="Sorensen J.L."/>
            <person name="Fitzpatrick D.A."/>
            <person name="Frisvad J.C."/>
            <person name="Nielsen K.L."/>
        </authorList>
    </citation>
    <scope>NUCLEOTIDE SEQUENCE</scope>
    <source>
        <strain evidence="2">IBT 17660</strain>
    </source>
</reference>
<organism evidence="2 3">
    <name type="scientific">Penicillium desertorum</name>
    <dbReference type="NCBI Taxonomy" id="1303715"/>
    <lineage>
        <taxon>Eukaryota</taxon>
        <taxon>Fungi</taxon>
        <taxon>Dikarya</taxon>
        <taxon>Ascomycota</taxon>
        <taxon>Pezizomycotina</taxon>
        <taxon>Eurotiomycetes</taxon>
        <taxon>Eurotiomycetidae</taxon>
        <taxon>Eurotiales</taxon>
        <taxon>Aspergillaceae</taxon>
        <taxon>Penicillium</taxon>
    </lineage>
</organism>